<dbReference type="InterPro" id="IPR004919">
    <property type="entry name" value="GmrSD_N"/>
</dbReference>
<dbReference type="EMBL" id="MT141619">
    <property type="protein sequence ID" value="QJA68459.1"/>
    <property type="molecule type" value="Genomic_DNA"/>
</dbReference>
<protein>
    <recommendedName>
        <fullName evidence="1">GmrSD restriction endonucleases N-terminal domain-containing protein</fullName>
    </recommendedName>
</protein>
<evidence type="ECO:0000259" key="1">
    <source>
        <dbReference type="Pfam" id="PF03235"/>
    </source>
</evidence>
<name>A0A6M3KYT6_9ZZZZ</name>
<dbReference type="PANTHER" id="PTHR39639">
    <property type="entry name" value="CHROMOSOME 16, WHOLE GENOME SHOTGUN SEQUENCE"/>
    <property type="match status" value="1"/>
</dbReference>
<evidence type="ECO:0000313" key="3">
    <source>
        <dbReference type="EMBL" id="QJA87239.1"/>
    </source>
</evidence>
<evidence type="ECO:0000313" key="2">
    <source>
        <dbReference type="EMBL" id="QJA68459.1"/>
    </source>
</evidence>
<sequence>MGIGMDRWRFEVSTQGPTESWDWLTERVYGDVRRVGRDDYYPRWILNPDYQRGPVWTYQQQSRFIGHVLAGGVQQPIYVQRYRSKRFSPVPEYWTVPEEVIDGQQRLRAIAAFMTGQRPAEVWHDEGWHSYWLRDMDKRESGFTKLASTVVYVDVSRADRLRFYLRLNGGGVPHTEEDLGRVRKMLADETGMAE</sequence>
<reference evidence="3" key="1">
    <citation type="submission" date="2020-03" db="EMBL/GenBank/DDBJ databases">
        <title>The deep terrestrial virosphere.</title>
        <authorList>
            <person name="Holmfeldt K."/>
            <person name="Nilsson E."/>
            <person name="Simone D."/>
            <person name="Lopez-Fernandez M."/>
            <person name="Wu X."/>
            <person name="de Brujin I."/>
            <person name="Lundin D."/>
            <person name="Andersson A."/>
            <person name="Bertilsson S."/>
            <person name="Dopson M."/>
        </authorList>
    </citation>
    <scope>NUCLEOTIDE SEQUENCE</scope>
    <source>
        <strain evidence="2">MM415A06595</strain>
        <strain evidence="3">MM415B03027</strain>
    </source>
</reference>
<dbReference type="EMBL" id="MT142691">
    <property type="protein sequence ID" value="QJA87239.1"/>
    <property type="molecule type" value="Genomic_DNA"/>
</dbReference>
<dbReference type="AlphaFoldDB" id="A0A6M3KYT6"/>
<feature type="domain" description="GmrSD restriction endonucleases N-terminal" evidence="1">
    <location>
        <begin position="45"/>
        <end position="132"/>
    </location>
</feature>
<accession>A0A6M3KYT6</accession>
<organism evidence="3">
    <name type="scientific">viral metagenome</name>
    <dbReference type="NCBI Taxonomy" id="1070528"/>
    <lineage>
        <taxon>unclassified sequences</taxon>
        <taxon>metagenomes</taxon>
        <taxon>organismal metagenomes</taxon>
    </lineage>
</organism>
<dbReference type="Pfam" id="PF03235">
    <property type="entry name" value="GmrSD_N"/>
    <property type="match status" value="1"/>
</dbReference>
<dbReference type="PANTHER" id="PTHR39639:SF1">
    <property type="entry name" value="DUF262 DOMAIN-CONTAINING PROTEIN"/>
    <property type="match status" value="1"/>
</dbReference>
<gene>
    <name evidence="2" type="ORF">MM415A06595_0005</name>
    <name evidence="3" type="ORF">MM415B03027_0007</name>
</gene>
<proteinExistence type="predicted"/>